<dbReference type="AlphaFoldDB" id="A0A7R9DAQ2"/>
<keyword evidence="5" id="KW-0969">Cilium</keyword>
<sequence>MSYRDLRNFTEMMRALGYNRLISMENFRNPNFPLVAEILVWLIKRFDPDADFPSEYGTEQDRVLLVRSAAQFMASKAHIKLNTKRLYQADGYAVRELLKVTSVLYDALKVNVAALGNEELMVSTPIDIASKIHELKLTRQLASQITVRGATLYDLLGQEVEMRELRNNHVNRHLEMSEVETSVKEALDKVKAETVNTKQLIENVSASEISLDSKIEKKRMELERNQKRLQTLKKAATRKFLEQLKQEDKFPEGSADLFGGEDLKDEAEDAVKVGTGKASRVRIKTASGVMRKASAAAQQQRRVFGSMAPGEEDDSGSLDSDSDLLLDGDGSEILGSEEEDEELELGMEGLNKPGDKRSSQSRQEHSDDDF</sequence>
<protein>
    <recommendedName>
        <fullName evidence="9">Clusterin-associated protein 1</fullName>
    </recommendedName>
</protein>
<comment type="subcellular location">
    <subcellularLocation>
        <location evidence="1">Cell projection</location>
        <location evidence="1">Cilium</location>
    </subcellularLocation>
</comment>
<evidence type="ECO:0008006" key="9">
    <source>
        <dbReference type="Google" id="ProtNLM"/>
    </source>
</evidence>
<evidence type="ECO:0000313" key="8">
    <source>
        <dbReference type="EMBL" id="CAD7411262.1"/>
    </source>
</evidence>
<evidence type="ECO:0000256" key="1">
    <source>
        <dbReference type="ARBA" id="ARBA00004138"/>
    </source>
</evidence>
<dbReference type="GO" id="GO:0005815">
    <property type="term" value="C:microtubule organizing center"/>
    <property type="evidence" value="ECO:0007669"/>
    <property type="project" value="TreeGrafter"/>
</dbReference>
<dbReference type="PANTHER" id="PTHR21547:SF0">
    <property type="entry name" value="CLUSTERIN-ASSOCIATED PROTEIN 1"/>
    <property type="match status" value="1"/>
</dbReference>
<evidence type="ECO:0000256" key="2">
    <source>
        <dbReference type="ARBA" id="ARBA00008340"/>
    </source>
</evidence>
<comment type="similarity">
    <text evidence="2">Belongs to the CLUAP1 family.</text>
</comment>
<proteinExistence type="inferred from homology"/>
<dbReference type="InterPro" id="IPR019366">
    <property type="entry name" value="Clusterin-associated_protein-1"/>
</dbReference>
<evidence type="ECO:0000256" key="7">
    <source>
        <dbReference type="SAM" id="MobiDB-lite"/>
    </source>
</evidence>
<evidence type="ECO:0000256" key="3">
    <source>
        <dbReference type="ARBA" id="ARBA00022794"/>
    </source>
</evidence>
<keyword evidence="4" id="KW-0175">Coiled coil</keyword>
<accession>A0A7R9DAQ2</accession>
<dbReference type="GO" id="GO:0030992">
    <property type="term" value="C:intraciliary transport particle B"/>
    <property type="evidence" value="ECO:0007669"/>
    <property type="project" value="TreeGrafter"/>
</dbReference>
<dbReference type="GO" id="GO:0060271">
    <property type="term" value="P:cilium assembly"/>
    <property type="evidence" value="ECO:0007669"/>
    <property type="project" value="TreeGrafter"/>
</dbReference>
<name>A0A7R9DAQ2_TIMPO</name>
<evidence type="ECO:0000256" key="5">
    <source>
        <dbReference type="ARBA" id="ARBA00023069"/>
    </source>
</evidence>
<evidence type="ECO:0000256" key="6">
    <source>
        <dbReference type="ARBA" id="ARBA00023273"/>
    </source>
</evidence>
<dbReference type="GO" id="GO:0005929">
    <property type="term" value="C:cilium"/>
    <property type="evidence" value="ECO:0007669"/>
    <property type="project" value="UniProtKB-SubCell"/>
</dbReference>
<dbReference type="PANTHER" id="PTHR21547">
    <property type="entry name" value="CLUSTERIN ASSOCIATED PROTEIN 1"/>
    <property type="match status" value="1"/>
</dbReference>
<feature type="compositionally biased region" description="Basic and acidic residues" evidence="7">
    <location>
        <begin position="353"/>
        <end position="370"/>
    </location>
</feature>
<feature type="region of interest" description="Disordered" evidence="7">
    <location>
        <begin position="292"/>
        <end position="370"/>
    </location>
</feature>
<keyword evidence="3" id="KW-0970">Cilium biogenesis/degradation</keyword>
<keyword evidence="6" id="KW-0966">Cell projection</keyword>
<reference evidence="8" key="1">
    <citation type="submission" date="2020-11" db="EMBL/GenBank/DDBJ databases">
        <authorList>
            <person name="Tran Van P."/>
        </authorList>
    </citation>
    <scope>NUCLEOTIDE SEQUENCE</scope>
</reference>
<evidence type="ECO:0000256" key="4">
    <source>
        <dbReference type="ARBA" id="ARBA00023054"/>
    </source>
</evidence>
<dbReference type="Pfam" id="PF10234">
    <property type="entry name" value="Cluap1"/>
    <property type="match status" value="1"/>
</dbReference>
<dbReference type="EMBL" id="OD005242">
    <property type="protein sequence ID" value="CAD7411262.1"/>
    <property type="molecule type" value="Genomic_DNA"/>
</dbReference>
<organism evidence="8">
    <name type="scientific">Timema poppense</name>
    <name type="common">Walking stick</name>
    <dbReference type="NCBI Taxonomy" id="170557"/>
    <lineage>
        <taxon>Eukaryota</taxon>
        <taxon>Metazoa</taxon>
        <taxon>Ecdysozoa</taxon>
        <taxon>Arthropoda</taxon>
        <taxon>Hexapoda</taxon>
        <taxon>Insecta</taxon>
        <taxon>Pterygota</taxon>
        <taxon>Neoptera</taxon>
        <taxon>Polyneoptera</taxon>
        <taxon>Phasmatodea</taxon>
        <taxon>Timematodea</taxon>
        <taxon>Timematoidea</taxon>
        <taxon>Timematidae</taxon>
        <taxon>Timema</taxon>
    </lineage>
</organism>
<feature type="compositionally biased region" description="Acidic residues" evidence="7">
    <location>
        <begin position="310"/>
        <end position="345"/>
    </location>
</feature>
<gene>
    <name evidence="8" type="ORF">TPSB3V08_LOCUS7776</name>
</gene>